<feature type="domain" description="Protein kinase" evidence="1">
    <location>
        <begin position="70"/>
        <end position="377"/>
    </location>
</feature>
<keyword evidence="4" id="KW-1185">Reference proteome</keyword>
<dbReference type="PANTHER" id="PTHR37542">
    <property type="entry name" value="HELO DOMAIN-CONTAINING PROTEIN-RELATED"/>
    <property type="match status" value="1"/>
</dbReference>
<dbReference type="GO" id="GO:0005524">
    <property type="term" value="F:ATP binding"/>
    <property type="evidence" value="ECO:0007669"/>
    <property type="project" value="InterPro"/>
</dbReference>
<dbReference type="InterPro" id="IPR000719">
    <property type="entry name" value="Prot_kinase_dom"/>
</dbReference>
<dbReference type="OrthoDB" id="1911848at2759"/>
<dbReference type="Proteomes" id="UP000324767">
    <property type="component" value="Unassembled WGS sequence"/>
</dbReference>
<dbReference type="SUPFAM" id="SSF56112">
    <property type="entry name" value="Protein kinase-like (PK-like)"/>
    <property type="match status" value="1"/>
</dbReference>
<protein>
    <submittedName>
        <fullName evidence="3">Serine-threonine/tyrosine-protein kinase catalytic domain</fullName>
    </submittedName>
</protein>
<evidence type="ECO:0000313" key="2">
    <source>
        <dbReference type="EMBL" id="KAA6412849.1"/>
    </source>
</evidence>
<accession>A0A1W5CZ82</accession>
<dbReference type="PANTHER" id="PTHR37542:SF3">
    <property type="entry name" value="PRION-INHIBITION AND PROPAGATION HELO DOMAIN-CONTAINING PROTEIN"/>
    <property type="match status" value="1"/>
</dbReference>
<dbReference type="GO" id="GO:0004672">
    <property type="term" value="F:protein kinase activity"/>
    <property type="evidence" value="ECO:0007669"/>
    <property type="project" value="InterPro"/>
</dbReference>
<dbReference type="PROSITE" id="PS50011">
    <property type="entry name" value="PROTEIN_KINASE_DOM"/>
    <property type="match status" value="1"/>
</dbReference>
<evidence type="ECO:0000313" key="5">
    <source>
        <dbReference type="Proteomes" id="UP000324767"/>
    </source>
</evidence>
<proteinExistence type="predicted"/>
<evidence type="ECO:0000313" key="4">
    <source>
        <dbReference type="Proteomes" id="UP000192927"/>
    </source>
</evidence>
<reference evidence="2 5" key="3">
    <citation type="submission" date="2019-09" db="EMBL/GenBank/DDBJ databases">
        <title>The hologenome of the rock-dwelling lichen Lasallia pustulata.</title>
        <authorList>
            <person name="Greshake Tzovaras B."/>
            <person name="Segers F."/>
            <person name="Bicker A."/>
            <person name="Dal Grande F."/>
            <person name="Otte J."/>
            <person name="Hankeln T."/>
            <person name="Schmitt I."/>
            <person name="Ebersberger I."/>
        </authorList>
    </citation>
    <scope>NUCLEOTIDE SEQUENCE [LARGE SCALE GENOMIC DNA]</scope>
    <source>
        <strain evidence="2">A1-1</strain>
    </source>
</reference>
<reference evidence="3" key="2">
    <citation type="submission" date="2017-03" db="EMBL/GenBank/DDBJ databases">
        <authorList>
            <person name="Afonso C.L."/>
            <person name="Miller P.J."/>
            <person name="Scott M.A."/>
            <person name="Spackman E."/>
            <person name="Goraichik I."/>
            <person name="Dimitrov K.M."/>
            <person name="Suarez D.L."/>
            <person name="Swayne D.E."/>
        </authorList>
    </citation>
    <scope>NUCLEOTIDE SEQUENCE [LARGE SCALE GENOMIC DNA]</scope>
</reference>
<dbReference type="Proteomes" id="UP000192927">
    <property type="component" value="Unassembled WGS sequence"/>
</dbReference>
<name>A0A1W5CZ82_9LECA</name>
<reference evidence="4" key="1">
    <citation type="submission" date="2017-03" db="EMBL/GenBank/DDBJ databases">
        <authorList>
            <person name="Sharma R."/>
            <person name="Thines M."/>
        </authorList>
    </citation>
    <scope>NUCLEOTIDE SEQUENCE [LARGE SCALE GENOMIC DNA]</scope>
</reference>
<evidence type="ECO:0000313" key="3">
    <source>
        <dbReference type="EMBL" id="SLM36188.1"/>
    </source>
</evidence>
<organism evidence="3 4">
    <name type="scientific">Lasallia pustulata</name>
    <dbReference type="NCBI Taxonomy" id="136370"/>
    <lineage>
        <taxon>Eukaryota</taxon>
        <taxon>Fungi</taxon>
        <taxon>Dikarya</taxon>
        <taxon>Ascomycota</taxon>
        <taxon>Pezizomycotina</taxon>
        <taxon>Lecanoromycetes</taxon>
        <taxon>OSLEUM clade</taxon>
        <taxon>Umbilicariomycetidae</taxon>
        <taxon>Umbilicariales</taxon>
        <taxon>Umbilicariaceae</taxon>
        <taxon>Lasallia</taxon>
    </lineage>
</organism>
<sequence>MPLKDLMQRPTHGQIVEIPHSSPSLLQEFVGDEDAQRAGLATHARLRQLTHNVVTEQRDLSIPQDLLDTCDDDLVLVPGTLAETIRTSSGQSRTIQRKVLVEYKYNNGPNVESQVHQLVSLLSSAGGSDLRTLQCKGYVDERDDTGRYAFVFSYPNDTDLSLPISLNEVLRGTTKHARLSLPDRFHVAQVIANSVSVLHADGWVHKSIRSHSIVFFERRDGPLTYDHPFLVDFEYSRPENSDTMWDSDEDAQRNLYRHPARQYTPTESFTKLHDIYALGVVLLEIGLWQTAFEIQEQAIRRLGIAAVVGEWKLKKVYIEAAGAGLIHQMGPAYSNAVLTCLSGDLGHVTVQSDLQMPSLRGDSQTAGTRADIGMIFYQKVVEMLDPSHLSK</sequence>
<dbReference type="InterPro" id="IPR011009">
    <property type="entry name" value="Kinase-like_dom_sf"/>
</dbReference>
<dbReference type="EMBL" id="FWEW01000945">
    <property type="protein sequence ID" value="SLM36188.1"/>
    <property type="molecule type" value="Genomic_DNA"/>
</dbReference>
<dbReference type="Gene3D" id="1.10.510.10">
    <property type="entry name" value="Transferase(Phosphotransferase) domain 1"/>
    <property type="match status" value="1"/>
</dbReference>
<evidence type="ECO:0000259" key="1">
    <source>
        <dbReference type="PROSITE" id="PS50011"/>
    </source>
</evidence>
<dbReference type="EMBL" id="VXIT01000005">
    <property type="protein sequence ID" value="KAA6412849.1"/>
    <property type="molecule type" value="Genomic_DNA"/>
</dbReference>
<keyword evidence="3" id="KW-0418">Kinase</keyword>
<gene>
    <name evidence="2" type="ORF">FRX48_03842</name>
</gene>
<keyword evidence="3" id="KW-0808">Transferase</keyword>
<dbReference type="AlphaFoldDB" id="A0A1W5CZ82"/>